<dbReference type="Gene3D" id="3.55.50.30">
    <property type="match status" value="1"/>
</dbReference>
<keyword evidence="1" id="KW-1133">Transmembrane helix</keyword>
<name>A0A5B8UNH9_9BACT</name>
<organism evidence="4 5">
    <name type="scientific">Flavisolibacter ginsenosidimutans</name>
    <dbReference type="NCBI Taxonomy" id="661481"/>
    <lineage>
        <taxon>Bacteria</taxon>
        <taxon>Pseudomonadati</taxon>
        <taxon>Bacteroidota</taxon>
        <taxon>Chitinophagia</taxon>
        <taxon>Chitinophagales</taxon>
        <taxon>Chitinophagaceae</taxon>
        <taxon>Flavisolibacter</taxon>
    </lineage>
</organism>
<dbReference type="PIRSF" id="PIRSF018266">
    <property type="entry name" value="FecR"/>
    <property type="match status" value="1"/>
</dbReference>
<dbReference type="GO" id="GO:0016989">
    <property type="term" value="F:sigma factor antagonist activity"/>
    <property type="evidence" value="ECO:0007669"/>
    <property type="project" value="TreeGrafter"/>
</dbReference>
<evidence type="ECO:0000259" key="3">
    <source>
        <dbReference type="Pfam" id="PF16344"/>
    </source>
</evidence>
<feature type="domain" description="FecR protein" evidence="2">
    <location>
        <begin position="125"/>
        <end position="219"/>
    </location>
</feature>
<dbReference type="Proteomes" id="UP000321204">
    <property type="component" value="Chromosome"/>
</dbReference>
<dbReference type="PANTHER" id="PTHR30273:SF2">
    <property type="entry name" value="PROTEIN FECR"/>
    <property type="match status" value="1"/>
</dbReference>
<feature type="transmembrane region" description="Helical" evidence="1">
    <location>
        <begin position="89"/>
        <end position="109"/>
    </location>
</feature>
<dbReference type="Pfam" id="PF04773">
    <property type="entry name" value="FecR"/>
    <property type="match status" value="1"/>
</dbReference>
<evidence type="ECO:0000313" key="5">
    <source>
        <dbReference type="Proteomes" id="UP000321204"/>
    </source>
</evidence>
<dbReference type="Gene3D" id="2.60.120.1440">
    <property type="match status" value="1"/>
</dbReference>
<evidence type="ECO:0000256" key="1">
    <source>
        <dbReference type="SAM" id="Phobius"/>
    </source>
</evidence>
<keyword evidence="5" id="KW-1185">Reference proteome</keyword>
<accession>A0A5B8UNH9</accession>
<gene>
    <name evidence="4" type="ORF">FSB75_20245</name>
</gene>
<keyword evidence="1" id="KW-0812">Transmembrane</keyword>
<dbReference type="InterPro" id="IPR032508">
    <property type="entry name" value="FecR_C"/>
</dbReference>
<evidence type="ECO:0000313" key="4">
    <source>
        <dbReference type="EMBL" id="QEC58138.1"/>
    </source>
</evidence>
<keyword evidence="1" id="KW-0472">Membrane</keyword>
<dbReference type="InterPro" id="IPR006860">
    <property type="entry name" value="FecR"/>
</dbReference>
<proteinExistence type="predicted"/>
<evidence type="ECO:0000259" key="2">
    <source>
        <dbReference type="Pfam" id="PF04773"/>
    </source>
</evidence>
<dbReference type="RefSeq" id="WP_146791184.1">
    <property type="nucleotide sequence ID" value="NZ_BAABIO010000003.1"/>
</dbReference>
<dbReference type="KEGG" id="fgg:FSB75_20245"/>
<protein>
    <submittedName>
        <fullName evidence="4">DUF4974 domain-containing protein</fullName>
    </submittedName>
</protein>
<dbReference type="Pfam" id="PF16344">
    <property type="entry name" value="FecR_C"/>
    <property type="match status" value="1"/>
</dbReference>
<feature type="domain" description="Protein FecR C-terminal" evidence="3">
    <location>
        <begin position="280"/>
        <end position="349"/>
    </location>
</feature>
<reference evidence="4 5" key="1">
    <citation type="journal article" date="2015" name="Int. J. Syst. Evol. Microbiol.">
        <title>Flavisolibacter ginsenosidimutans sp. nov., with ginsenoside-converting activity isolated from soil used for cultivating ginseng.</title>
        <authorList>
            <person name="Zhao Y."/>
            <person name="Liu Q."/>
            <person name="Kang M.S."/>
            <person name="Jin F."/>
            <person name="Yu H."/>
            <person name="Im W.T."/>
        </authorList>
    </citation>
    <scope>NUCLEOTIDE SEQUENCE [LARGE SCALE GENOMIC DNA]</scope>
    <source>
        <strain evidence="4 5">Gsoil 636</strain>
    </source>
</reference>
<dbReference type="InterPro" id="IPR012373">
    <property type="entry name" value="Ferrdict_sens_TM"/>
</dbReference>
<dbReference type="OrthoDB" id="1523735at2"/>
<dbReference type="EMBL" id="CP042433">
    <property type="protein sequence ID" value="QEC58138.1"/>
    <property type="molecule type" value="Genomic_DNA"/>
</dbReference>
<dbReference type="PANTHER" id="PTHR30273">
    <property type="entry name" value="PERIPLASMIC SIGNAL SENSOR AND SIGMA FACTOR ACTIVATOR FECR-RELATED"/>
    <property type="match status" value="1"/>
</dbReference>
<sequence length="351" mass="39470">MNQNHFWNLLAKKLSGEASAAEMAELESLVKAHPELTFPAQHIADLWTLNDGEKNGEAEEAFQQHLQKLQTHKGNAATPQKQRKRPKRLSWIMVSVTGVLLIAFAWFALKNNGTNKSKPLAQKAEIYTRQGARTKLVLPDSSVVWLNAGSRLTYEPDFGSSNRNTTLTGEAFFEVKKSSLPFLIHANGVHIKVLGTAFNVKSYPNEQTTETSLIRGRVEITLDKRPGESIILKPNEKLIVSNRLPEGKKKEQTVQPIVVLKELTRVNDSLLAETSWVENKLVFHDESLEEVARKMERWYNVVIEIKDEGLAQLHVGGGPFENESIEQALNALQIAFSFSFTEKGKYITITR</sequence>
<dbReference type="AlphaFoldDB" id="A0A5B8UNH9"/>